<dbReference type="Gene3D" id="3.55.40.10">
    <property type="entry name" value="minor pseudopilin epsh domain"/>
    <property type="match status" value="1"/>
</dbReference>
<feature type="domain" description="General secretion pathway GspH" evidence="8">
    <location>
        <begin position="11"/>
        <end position="128"/>
    </location>
</feature>
<keyword evidence="6" id="KW-1133">Transmembrane helix</keyword>
<evidence type="ECO:0000256" key="1">
    <source>
        <dbReference type="ARBA" id="ARBA00004377"/>
    </source>
</evidence>
<proteinExistence type="predicted"/>
<dbReference type="InterPro" id="IPR022346">
    <property type="entry name" value="T2SS_GspH"/>
</dbReference>
<dbReference type="EMBL" id="CP091512">
    <property type="protein sequence ID" value="UOO93731.1"/>
    <property type="molecule type" value="Genomic_DNA"/>
</dbReference>
<protein>
    <submittedName>
        <fullName evidence="9">GspH/FimT family pseudopilin</fullName>
    </submittedName>
</protein>
<evidence type="ECO:0000256" key="4">
    <source>
        <dbReference type="ARBA" id="ARBA00022519"/>
    </source>
</evidence>
<keyword evidence="5" id="KW-0812">Transmembrane</keyword>
<evidence type="ECO:0000313" key="9">
    <source>
        <dbReference type="EMBL" id="UOO93731.1"/>
    </source>
</evidence>
<evidence type="ECO:0000313" key="10">
    <source>
        <dbReference type="Proteomes" id="UP000832034"/>
    </source>
</evidence>
<dbReference type="Proteomes" id="UP000832034">
    <property type="component" value="Chromosome"/>
</dbReference>
<name>A0ABY4EDB3_VITST</name>
<keyword evidence="2" id="KW-1003">Cell membrane</keyword>
<evidence type="ECO:0000256" key="3">
    <source>
        <dbReference type="ARBA" id="ARBA00022481"/>
    </source>
</evidence>
<evidence type="ECO:0000256" key="7">
    <source>
        <dbReference type="ARBA" id="ARBA00023136"/>
    </source>
</evidence>
<sequence length="180" mass="19060">MERQRIKSALNGYANALTFARNEAIRQNVPVIACGASISTTGQLAGCANNTKSWSEGVFVYADVNRNSAYNSTVDRNIRVFNSPNAGSGVADANKLDIAVKLSPLTGTSAVTNPNIQFLPNSQVVINDVASANYVVIDMQSKNNTQHTGRVLLGPTGKIISCSQQVKSNNTGNKIAELCG</sequence>
<reference evidence="9" key="1">
    <citation type="submission" date="2021-12" db="EMBL/GenBank/DDBJ databases">
        <authorList>
            <person name="Veyrier F.J."/>
        </authorList>
    </citation>
    <scope>NUCLEOTIDE SEQUENCE</scope>
    <source>
        <strain evidence="9">SAG 1488-6</strain>
    </source>
</reference>
<reference evidence="9" key="2">
    <citation type="journal article" date="2022" name="Res Sq">
        <title>Evolution of multicellular longitudinally dividing oral cavity symbionts (Neisseriaceae).</title>
        <authorList>
            <person name="Nyongesa S."/>
            <person name="Weber P."/>
            <person name="Bernet E."/>
            <person name="Pullido F."/>
            <person name="Nieckarz M."/>
            <person name="Delaby M."/>
            <person name="Nieves C."/>
            <person name="Viehboeck T."/>
            <person name="Krause N."/>
            <person name="Rivera-Millot A."/>
            <person name="Nakamura A."/>
            <person name="Vischer N."/>
            <person name="VanNieuwenhze M."/>
            <person name="Brun Y."/>
            <person name="Cava F."/>
            <person name="Bulgheresi S."/>
            <person name="Veyrier F."/>
        </authorList>
    </citation>
    <scope>NUCLEOTIDE SEQUENCE</scope>
    <source>
        <strain evidence="9">SAG 1488-6</strain>
    </source>
</reference>
<evidence type="ECO:0000256" key="6">
    <source>
        <dbReference type="ARBA" id="ARBA00022989"/>
    </source>
</evidence>
<keyword evidence="7" id="KW-0472">Membrane</keyword>
<comment type="subcellular location">
    <subcellularLocation>
        <location evidence="1">Cell inner membrane</location>
        <topology evidence="1">Single-pass membrane protein</topology>
    </subcellularLocation>
</comment>
<dbReference type="Pfam" id="PF12019">
    <property type="entry name" value="GspH"/>
    <property type="match status" value="1"/>
</dbReference>
<keyword evidence="10" id="KW-1185">Reference proteome</keyword>
<accession>A0ABY4EDB3</accession>
<evidence type="ECO:0000256" key="2">
    <source>
        <dbReference type="ARBA" id="ARBA00022475"/>
    </source>
</evidence>
<gene>
    <name evidence="9" type="ORF">LVJ81_09830</name>
</gene>
<keyword evidence="4" id="KW-0997">Cell inner membrane</keyword>
<evidence type="ECO:0000256" key="5">
    <source>
        <dbReference type="ARBA" id="ARBA00022692"/>
    </source>
</evidence>
<organism evidence="9 10">
    <name type="scientific">Vitreoscilla stercoraria</name>
    <dbReference type="NCBI Taxonomy" id="61"/>
    <lineage>
        <taxon>Bacteria</taxon>
        <taxon>Pseudomonadati</taxon>
        <taxon>Pseudomonadota</taxon>
        <taxon>Betaproteobacteria</taxon>
        <taxon>Neisseriales</taxon>
        <taxon>Neisseriaceae</taxon>
        <taxon>Vitreoscilla</taxon>
    </lineage>
</organism>
<keyword evidence="3" id="KW-0488">Methylation</keyword>
<evidence type="ECO:0000259" key="8">
    <source>
        <dbReference type="Pfam" id="PF12019"/>
    </source>
</evidence>